<feature type="non-terminal residue" evidence="2">
    <location>
        <position position="120"/>
    </location>
</feature>
<keyword evidence="3" id="KW-1185">Reference proteome</keyword>
<reference evidence="2" key="1">
    <citation type="journal article" date="2020" name="Fungal Divers.">
        <title>Resolving the Mortierellaceae phylogeny through synthesis of multi-gene phylogenetics and phylogenomics.</title>
        <authorList>
            <person name="Vandepol N."/>
            <person name="Liber J."/>
            <person name="Desiro A."/>
            <person name="Na H."/>
            <person name="Kennedy M."/>
            <person name="Barry K."/>
            <person name="Grigoriev I.V."/>
            <person name="Miller A.N."/>
            <person name="O'Donnell K."/>
            <person name="Stajich J.E."/>
            <person name="Bonito G."/>
        </authorList>
    </citation>
    <scope>NUCLEOTIDE SEQUENCE</scope>
    <source>
        <strain evidence="2">NRRL 28262</strain>
    </source>
</reference>
<evidence type="ECO:0000313" key="2">
    <source>
        <dbReference type="EMBL" id="KAG0248058.1"/>
    </source>
</evidence>
<evidence type="ECO:0000256" key="1">
    <source>
        <dbReference type="SAM" id="MobiDB-lite"/>
    </source>
</evidence>
<organism evidence="2 3">
    <name type="scientific">Linnemannia exigua</name>
    <dbReference type="NCBI Taxonomy" id="604196"/>
    <lineage>
        <taxon>Eukaryota</taxon>
        <taxon>Fungi</taxon>
        <taxon>Fungi incertae sedis</taxon>
        <taxon>Mucoromycota</taxon>
        <taxon>Mortierellomycotina</taxon>
        <taxon>Mortierellomycetes</taxon>
        <taxon>Mortierellales</taxon>
        <taxon>Mortierellaceae</taxon>
        <taxon>Linnemannia</taxon>
    </lineage>
</organism>
<protein>
    <submittedName>
        <fullName evidence="2">Uncharacterized protein</fullName>
    </submittedName>
</protein>
<accession>A0AAD4CZM9</accession>
<dbReference type="Gene3D" id="3.40.630.30">
    <property type="match status" value="1"/>
</dbReference>
<comment type="caution">
    <text evidence="2">The sequence shown here is derived from an EMBL/GenBank/DDBJ whole genome shotgun (WGS) entry which is preliminary data.</text>
</comment>
<dbReference type="AlphaFoldDB" id="A0AAD4CZM9"/>
<sequence length="120" mass="13653">MPPYQEQQDQQQQQDQETPIRCTGPYQVTPSLWLSPVLLSDTAELCRILNIDDSIHNGLHSAKMVFPFSEEAARYFTARHLSKRVKEGTCTEWAIRTKLEEGEGEDGTMIGLMSLSPFDH</sequence>
<name>A0AAD4CZM9_9FUNG</name>
<evidence type="ECO:0000313" key="3">
    <source>
        <dbReference type="Proteomes" id="UP001194580"/>
    </source>
</evidence>
<dbReference type="SUPFAM" id="SSF55729">
    <property type="entry name" value="Acyl-CoA N-acyltransferases (Nat)"/>
    <property type="match status" value="1"/>
</dbReference>
<feature type="region of interest" description="Disordered" evidence="1">
    <location>
        <begin position="1"/>
        <end position="22"/>
    </location>
</feature>
<gene>
    <name evidence="2" type="ORF">BGZ95_008234</name>
</gene>
<feature type="compositionally biased region" description="Low complexity" evidence="1">
    <location>
        <begin position="1"/>
        <end position="17"/>
    </location>
</feature>
<dbReference type="EMBL" id="JAAAIL010004246">
    <property type="protein sequence ID" value="KAG0248058.1"/>
    <property type="molecule type" value="Genomic_DNA"/>
</dbReference>
<dbReference type="InterPro" id="IPR016181">
    <property type="entry name" value="Acyl_CoA_acyltransferase"/>
</dbReference>
<proteinExistence type="predicted"/>
<dbReference type="Proteomes" id="UP001194580">
    <property type="component" value="Unassembled WGS sequence"/>
</dbReference>